<name>A0AAD7HYI0_9AGAR</name>
<protein>
    <submittedName>
        <fullName evidence="1">Uncharacterized protein</fullName>
    </submittedName>
</protein>
<keyword evidence="2" id="KW-1185">Reference proteome</keyword>
<organism evidence="1 2">
    <name type="scientific">Mycena metata</name>
    <dbReference type="NCBI Taxonomy" id="1033252"/>
    <lineage>
        <taxon>Eukaryota</taxon>
        <taxon>Fungi</taxon>
        <taxon>Dikarya</taxon>
        <taxon>Basidiomycota</taxon>
        <taxon>Agaricomycotina</taxon>
        <taxon>Agaricomycetes</taxon>
        <taxon>Agaricomycetidae</taxon>
        <taxon>Agaricales</taxon>
        <taxon>Marasmiineae</taxon>
        <taxon>Mycenaceae</taxon>
        <taxon>Mycena</taxon>
    </lineage>
</organism>
<dbReference type="AlphaFoldDB" id="A0AAD7HYI0"/>
<dbReference type="Proteomes" id="UP001215598">
    <property type="component" value="Unassembled WGS sequence"/>
</dbReference>
<comment type="caution">
    <text evidence="1">The sequence shown here is derived from an EMBL/GenBank/DDBJ whole genome shotgun (WGS) entry which is preliminary data.</text>
</comment>
<gene>
    <name evidence="1" type="ORF">B0H16DRAFT_1773393</name>
</gene>
<accession>A0AAD7HYI0</accession>
<sequence length="308" mass="33244">MPACGFTLPVDIILCWRSLGMKVVDGQKEDVFCRRSARVYSLGERSARAALMGVVSNIADRFECCIAAFTLCVSEAQFVEESKAGLMNAGSRQLQSDVDLTHTHPVSYVEHYYAYTVMGRMGRIVNLLSFRRSPNKVLRRRQNAFNLLSLECMFLGGTSTSSLRKDRGYRLGNRRSAPALLGMIITEIAARGRQGGGSKGGTGGGSLPLGVINRGTRHLPDSPPWCCEKTVLFFRWAAPWGRQSYYCGGSKAAAGGVTGGGRGRHQRPQGASFRLLGAAVGAADVWGVGNVPARQGRHFVTLGTPPLS</sequence>
<proteinExistence type="predicted"/>
<reference evidence="1" key="1">
    <citation type="submission" date="2023-03" db="EMBL/GenBank/DDBJ databases">
        <title>Massive genome expansion in bonnet fungi (Mycena s.s.) driven by repeated elements and novel gene families across ecological guilds.</title>
        <authorList>
            <consortium name="Lawrence Berkeley National Laboratory"/>
            <person name="Harder C.B."/>
            <person name="Miyauchi S."/>
            <person name="Viragh M."/>
            <person name="Kuo A."/>
            <person name="Thoen E."/>
            <person name="Andreopoulos B."/>
            <person name="Lu D."/>
            <person name="Skrede I."/>
            <person name="Drula E."/>
            <person name="Henrissat B."/>
            <person name="Morin E."/>
            <person name="Kohler A."/>
            <person name="Barry K."/>
            <person name="LaButti K."/>
            <person name="Morin E."/>
            <person name="Salamov A."/>
            <person name="Lipzen A."/>
            <person name="Mereny Z."/>
            <person name="Hegedus B."/>
            <person name="Baldrian P."/>
            <person name="Stursova M."/>
            <person name="Weitz H."/>
            <person name="Taylor A."/>
            <person name="Grigoriev I.V."/>
            <person name="Nagy L.G."/>
            <person name="Martin F."/>
            <person name="Kauserud H."/>
        </authorList>
    </citation>
    <scope>NUCLEOTIDE SEQUENCE</scope>
    <source>
        <strain evidence="1">CBHHK182m</strain>
    </source>
</reference>
<dbReference type="EMBL" id="JARKIB010000155">
    <property type="protein sequence ID" value="KAJ7731055.1"/>
    <property type="molecule type" value="Genomic_DNA"/>
</dbReference>
<evidence type="ECO:0000313" key="2">
    <source>
        <dbReference type="Proteomes" id="UP001215598"/>
    </source>
</evidence>
<evidence type="ECO:0000313" key="1">
    <source>
        <dbReference type="EMBL" id="KAJ7731055.1"/>
    </source>
</evidence>